<dbReference type="Gene3D" id="3.20.20.100">
    <property type="entry name" value="NADP-dependent oxidoreductase domain"/>
    <property type="match status" value="1"/>
</dbReference>
<dbReference type="GO" id="GO:0016491">
    <property type="term" value="F:oxidoreductase activity"/>
    <property type="evidence" value="ECO:0007669"/>
    <property type="project" value="InterPro"/>
</dbReference>
<evidence type="ECO:0000313" key="2">
    <source>
        <dbReference type="EMBL" id="REE70549.1"/>
    </source>
</evidence>
<proteinExistence type="predicted"/>
<dbReference type="InterPro" id="IPR036812">
    <property type="entry name" value="NAD(P)_OxRdtase_dom_sf"/>
</dbReference>
<sequence length="321" mass="34760">MSNSLLSLRPLGNTGLLVTPLCLGAAPLGDMPETFQYGTPEEQALETLRTAFESPINFIDTAASYGFGESERRIGKAIQANGGLPAGYVLATKADRDFTTGDFSGEQIKRSVEASLKHLGLDRLQYVYIHDPEHTTFENVVGSGGPLEVLQKFQAEGVIDHIGISGGPIDLLIRYVETGAFSAVETHNRYTLLNRSADPLLDVASRMGVAVINAAPYGSGILAKGPEAYARYAYSEASPIVLERARSFAKVCQEFNVPLAAAALQFSLRDPRITSTVVGMSKPERVLQTVELANYPIAPELWPALEAFGYDTEDPETNRFE</sequence>
<gene>
    <name evidence="2" type="ORF">A8990_12934</name>
</gene>
<reference evidence="2 3" key="1">
    <citation type="submission" date="2018-08" db="EMBL/GenBank/DDBJ databases">
        <title>Genomic Encyclopedia of Type Strains, Phase III (KMG-III): the genomes of soil and plant-associated and newly described type strains.</title>
        <authorList>
            <person name="Whitman W."/>
        </authorList>
    </citation>
    <scope>NUCLEOTIDE SEQUENCE [LARGE SCALE GENOMIC DNA]</scope>
    <source>
        <strain evidence="2 3">CGMCC 1.10966</strain>
    </source>
</reference>
<dbReference type="AlphaFoldDB" id="A0A3D9R3G3"/>
<comment type="caution">
    <text evidence="2">The sequence shown here is derived from an EMBL/GenBank/DDBJ whole genome shotgun (WGS) entry which is preliminary data.</text>
</comment>
<dbReference type="PANTHER" id="PTHR42686:SF1">
    <property type="entry name" value="GH17980P-RELATED"/>
    <property type="match status" value="1"/>
</dbReference>
<organism evidence="2 3">
    <name type="scientific">Paenibacillus taihuensis</name>
    <dbReference type="NCBI Taxonomy" id="1156355"/>
    <lineage>
        <taxon>Bacteria</taxon>
        <taxon>Bacillati</taxon>
        <taxon>Bacillota</taxon>
        <taxon>Bacilli</taxon>
        <taxon>Bacillales</taxon>
        <taxon>Paenibacillaceae</taxon>
        <taxon>Paenibacillus</taxon>
    </lineage>
</organism>
<protein>
    <submittedName>
        <fullName evidence="2">D-threo-aldose 1-dehydrogenase</fullName>
    </submittedName>
</protein>
<dbReference type="Proteomes" id="UP000256304">
    <property type="component" value="Unassembled WGS sequence"/>
</dbReference>
<evidence type="ECO:0000313" key="3">
    <source>
        <dbReference type="Proteomes" id="UP000256304"/>
    </source>
</evidence>
<dbReference type="PANTHER" id="PTHR42686">
    <property type="entry name" value="GH17980P-RELATED"/>
    <property type="match status" value="1"/>
</dbReference>
<dbReference type="GO" id="GO:0005829">
    <property type="term" value="C:cytosol"/>
    <property type="evidence" value="ECO:0007669"/>
    <property type="project" value="TreeGrafter"/>
</dbReference>
<evidence type="ECO:0000259" key="1">
    <source>
        <dbReference type="Pfam" id="PF00248"/>
    </source>
</evidence>
<dbReference type="InterPro" id="IPR023210">
    <property type="entry name" value="NADP_OxRdtase_dom"/>
</dbReference>
<dbReference type="RefSeq" id="WP_116191066.1">
    <property type="nucleotide sequence ID" value="NZ_QTTN01000029.1"/>
</dbReference>
<feature type="domain" description="NADP-dependent oxidoreductase" evidence="1">
    <location>
        <begin position="20"/>
        <end position="307"/>
    </location>
</feature>
<keyword evidence="3" id="KW-1185">Reference proteome</keyword>
<dbReference type="SUPFAM" id="SSF51430">
    <property type="entry name" value="NAD(P)-linked oxidoreductase"/>
    <property type="match status" value="1"/>
</dbReference>
<dbReference type="EMBL" id="QTTN01000029">
    <property type="protein sequence ID" value="REE70549.1"/>
    <property type="molecule type" value="Genomic_DNA"/>
</dbReference>
<dbReference type="Pfam" id="PF00248">
    <property type="entry name" value="Aldo_ket_red"/>
    <property type="match status" value="1"/>
</dbReference>
<dbReference type="InterPro" id="IPR020471">
    <property type="entry name" value="AKR"/>
</dbReference>
<dbReference type="OrthoDB" id="9773828at2"/>
<dbReference type="CDD" id="cd19090">
    <property type="entry name" value="AKR_AKR15A-like"/>
    <property type="match status" value="1"/>
</dbReference>
<accession>A0A3D9R3G3</accession>
<name>A0A3D9R3G3_9BACL</name>